<name>K0NLA5_DESTT</name>
<accession>K0NLA5</accession>
<protein>
    <submittedName>
        <fullName evidence="2">Conserved uncharacterized protein</fullName>
    </submittedName>
</protein>
<evidence type="ECO:0000313" key="2">
    <source>
        <dbReference type="EMBL" id="CCK80773.1"/>
    </source>
</evidence>
<evidence type="ECO:0000259" key="1">
    <source>
        <dbReference type="Pfam" id="PF24390"/>
    </source>
</evidence>
<evidence type="ECO:0000313" key="3">
    <source>
        <dbReference type="Proteomes" id="UP000007347"/>
    </source>
</evidence>
<keyword evidence="3" id="KW-1185">Reference proteome</keyword>
<dbReference type="RefSeq" id="WP_014958073.1">
    <property type="nucleotide sequence ID" value="NC_018645.1"/>
</dbReference>
<dbReference type="InterPro" id="IPR056920">
    <property type="entry name" value="PRTase-CE"/>
</dbReference>
<proteinExistence type="predicted"/>
<dbReference type="STRING" id="651182.TOL2_C26140"/>
<dbReference type="OrthoDB" id="7753492at2"/>
<dbReference type="HOGENOM" id="CLU_065998_0_0_7"/>
<dbReference type="PATRIC" id="fig|651182.5.peg.3074"/>
<reference evidence="2 3" key="1">
    <citation type="journal article" date="2013" name="Environ. Microbiol.">
        <title>Complete genome, catabolic sub-proteomes and key-metabolites of Desulfobacula toluolica Tol2, a marine, aromatic compound-degrading, sulfate-reducing bacterium.</title>
        <authorList>
            <person name="Wohlbrand L."/>
            <person name="Jacob J.H."/>
            <person name="Kube M."/>
            <person name="Mussmann M."/>
            <person name="Jarling R."/>
            <person name="Beck A."/>
            <person name="Amann R."/>
            <person name="Wilkes H."/>
            <person name="Reinhardt R."/>
            <person name="Rabus R."/>
        </authorList>
    </citation>
    <scope>NUCLEOTIDE SEQUENCE [LARGE SCALE GENOMIC DNA]</scope>
    <source>
        <strain evidence="3">DSM 7467 / Tol2</strain>
    </source>
</reference>
<dbReference type="Pfam" id="PF24390">
    <property type="entry name" value="PRTase-CE"/>
    <property type="match status" value="1"/>
</dbReference>
<dbReference type="EMBL" id="FO203503">
    <property type="protein sequence ID" value="CCK80773.1"/>
    <property type="molecule type" value="Genomic_DNA"/>
</dbReference>
<dbReference type="KEGG" id="dto:TOL2_C26140"/>
<organism evidence="2 3">
    <name type="scientific">Desulfobacula toluolica (strain DSM 7467 / Tol2)</name>
    <dbReference type="NCBI Taxonomy" id="651182"/>
    <lineage>
        <taxon>Bacteria</taxon>
        <taxon>Pseudomonadati</taxon>
        <taxon>Thermodesulfobacteriota</taxon>
        <taxon>Desulfobacteria</taxon>
        <taxon>Desulfobacterales</taxon>
        <taxon>Desulfobacteraceae</taxon>
        <taxon>Desulfobacula</taxon>
    </lineage>
</organism>
<feature type="domain" description="PRTase-CE" evidence="1">
    <location>
        <begin position="30"/>
        <end position="346"/>
    </location>
</feature>
<dbReference type="AlphaFoldDB" id="K0NLA5"/>
<sequence length="353" mass="41829">MEALISDILEVIKDYREDDPFFPTIDENHINRWICQFDEDDQKFLLTELLHILPKSYLSKSKTLRILANNFEVLRKDFGYQSVQDFLNETEFLDCQEEEKSQKILLDFVDDILQEKYDYAIEDCGSKKIKNWLYIDDVLASGGTFRIDIENEIENYGVEKFLDSNIRIIGLFFILHSWGLSNSKFVLSKKFGNEIKKQLKYYRVAEIDNNPHVNYYHPNPKFNHIYPIESDQGKEFLKFIEEAFERSYEMRNEKLAFRNPDFPKIEKFYSSKEDRIRYENIILDKGIQIINSIDNLCAQSLRPLGMAPPSFKTLGTGSHFFTWRNISNTCPLVYWWGANNWHPLFPVQNRGLK</sequence>
<dbReference type="Proteomes" id="UP000007347">
    <property type="component" value="Chromosome"/>
</dbReference>
<gene>
    <name evidence="2" type="ordered locus">TOL2_C26140</name>
</gene>